<dbReference type="InParanoid" id="A0A2G5EPE7"/>
<keyword evidence="1" id="KW-0732">Signal</keyword>
<feature type="chain" id="PRO_5013962523" evidence="1">
    <location>
        <begin position="26"/>
        <end position="122"/>
    </location>
</feature>
<protein>
    <submittedName>
        <fullName evidence="2">Uncharacterized protein</fullName>
    </submittedName>
</protein>
<evidence type="ECO:0000313" key="2">
    <source>
        <dbReference type="EMBL" id="PIA57635.1"/>
    </source>
</evidence>
<accession>A0A2G5EPE7</accession>
<proteinExistence type="predicted"/>
<gene>
    <name evidence="2" type="ORF">AQUCO_00600393v1</name>
</gene>
<keyword evidence="3" id="KW-1185">Reference proteome</keyword>
<organism evidence="2 3">
    <name type="scientific">Aquilegia coerulea</name>
    <name type="common">Rocky mountain columbine</name>
    <dbReference type="NCBI Taxonomy" id="218851"/>
    <lineage>
        <taxon>Eukaryota</taxon>
        <taxon>Viridiplantae</taxon>
        <taxon>Streptophyta</taxon>
        <taxon>Embryophyta</taxon>
        <taxon>Tracheophyta</taxon>
        <taxon>Spermatophyta</taxon>
        <taxon>Magnoliopsida</taxon>
        <taxon>Ranunculales</taxon>
        <taxon>Ranunculaceae</taxon>
        <taxon>Thalictroideae</taxon>
        <taxon>Aquilegia</taxon>
    </lineage>
</organism>
<dbReference type="EMBL" id="KZ305023">
    <property type="protein sequence ID" value="PIA57635.1"/>
    <property type="molecule type" value="Genomic_DNA"/>
</dbReference>
<name>A0A2G5EPE7_AQUCA</name>
<dbReference type="AlphaFoldDB" id="A0A2G5EPE7"/>
<feature type="signal peptide" evidence="1">
    <location>
        <begin position="1"/>
        <end position="25"/>
    </location>
</feature>
<dbReference type="Proteomes" id="UP000230069">
    <property type="component" value="Unassembled WGS sequence"/>
</dbReference>
<evidence type="ECO:0000313" key="3">
    <source>
        <dbReference type="Proteomes" id="UP000230069"/>
    </source>
</evidence>
<dbReference type="OrthoDB" id="894015at2759"/>
<sequence length="122" mass="14135">MEFLTVFKTLCIALSFVLNAPCVSSFEYVHGVDSTHTTKLPRKLGLMKDSIVNTYASETFIPDINKKGTLPGRPQATRLELDGKRGTRQKWVDAHMWQYFTMDYSHVRRRRPVHNKSRPIRP</sequence>
<evidence type="ECO:0000256" key="1">
    <source>
        <dbReference type="SAM" id="SignalP"/>
    </source>
</evidence>
<reference evidence="2 3" key="1">
    <citation type="submission" date="2017-09" db="EMBL/GenBank/DDBJ databases">
        <title>WGS assembly of Aquilegia coerulea Goldsmith.</title>
        <authorList>
            <person name="Hodges S."/>
            <person name="Kramer E."/>
            <person name="Nordborg M."/>
            <person name="Tomkins J."/>
            <person name="Borevitz J."/>
            <person name="Derieg N."/>
            <person name="Yan J."/>
            <person name="Mihaltcheva S."/>
            <person name="Hayes R.D."/>
            <person name="Rokhsar D."/>
        </authorList>
    </citation>
    <scope>NUCLEOTIDE SEQUENCE [LARGE SCALE GENOMIC DNA]</scope>
    <source>
        <strain evidence="3">cv. Goldsmith</strain>
    </source>
</reference>